<keyword evidence="7" id="KW-1185">Reference proteome</keyword>
<comment type="similarity">
    <text evidence="1 2">Belongs to the pyrroline-5-carboxylate reductase family.</text>
</comment>
<dbReference type="InterPro" id="IPR029036">
    <property type="entry name" value="P5CR_dimer"/>
</dbReference>
<feature type="transmembrane region" description="Helical" evidence="3">
    <location>
        <begin position="26"/>
        <end position="50"/>
    </location>
</feature>
<dbReference type="NCBIfam" id="NF005814">
    <property type="entry name" value="PRK07680.1"/>
    <property type="match status" value="1"/>
</dbReference>
<keyword evidence="3" id="KW-0472">Membrane</keyword>
<keyword evidence="3" id="KW-1133">Transmembrane helix</keyword>
<dbReference type="Pfam" id="PF03807">
    <property type="entry name" value="F420_oxidored"/>
    <property type="match status" value="1"/>
</dbReference>
<dbReference type="InterPro" id="IPR008927">
    <property type="entry name" value="6-PGluconate_DH-like_C_sf"/>
</dbReference>
<feature type="domain" description="Pyrroline-5-carboxylate reductase catalytic N-terminal" evidence="4">
    <location>
        <begin position="25"/>
        <end position="120"/>
    </location>
</feature>
<evidence type="ECO:0000259" key="5">
    <source>
        <dbReference type="Pfam" id="PF14748"/>
    </source>
</evidence>
<dbReference type="PANTHER" id="PTHR11645:SF51">
    <property type="entry name" value="COME OPERON PROTEIN 4"/>
    <property type="match status" value="1"/>
</dbReference>
<comment type="catalytic activity">
    <reaction evidence="2">
        <text>L-proline + NAD(+) = (S)-1-pyrroline-5-carboxylate + NADH + 2 H(+)</text>
        <dbReference type="Rhea" id="RHEA:14105"/>
        <dbReference type="ChEBI" id="CHEBI:15378"/>
        <dbReference type="ChEBI" id="CHEBI:17388"/>
        <dbReference type="ChEBI" id="CHEBI:57540"/>
        <dbReference type="ChEBI" id="CHEBI:57945"/>
        <dbReference type="ChEBI" id="CHEBI:60039"/>
        <dbReference type="EC" id="1.5.1.2"/>
    </reaction>
</comment>
<keyword evidence="2" id="KW-0963">Cytoplasm</keyword>
<protein>
    <recommendedName>
        <fullName evidence="2">Pyrroline-5-carboxylate reductase</fullName>
        <shortName evidence="2">P5C reductase</shortName>
        <shortName evidence="2">P5CR</shortName>
        <ecNumber evidence="2">1.5.1.2</ecNumber>
    </recommendedName>
    <alternativeName>
        <fullName evidence="2">PCA reductase</fullName>
    </alternativeName>
</protein>
<dbReference type="Gene3D" id="3.40.50.720">
    <property type="entry name" value="NAD(P)-binding Rossmann-like Domain"/>
    <property type="match status" value="1"/>
</dbReference>
<comment type="function">
    <text evidence="2">Catalyzes the reduction of 1-pyrroline-5-carboxylate (PCA) to L-proline.</text>
</comment>
<dbReference type="PIRSF" id="PIRSF000193">
    <property type="entry name" value="Pyrrol-5-carb_rd"/>
    <property type="match status" value="1"/>
</dbReference>
<keyword evidence="2" id="KW-0521">NADP</keyword>
<keyword evidence="3" id="KW-0812">Transmembrane</keyword>
<gene>
    <name evidence="2" type="primary">proC</name>
    <name evidence="6" type="ORF">KP014_24535</name>
</gene>
<evidence type="ECO:0000259" key="4">
    <source>
        <dbReference type="Pfam" id="PF03807"/>
    </source>
</evidence>
<reference evidence="6 7" key="1">
    <citation type="submission" date="2021-06" db="EMBL/GenBank/DDBJ databases">
        <title>Whole genome sequence of Paenibacillus sophorae DSM23020 for comparative genomics.</title>
        <authorList>
            <person name="Kim M.-J."/>
            <person name="Lee G."/>
            <person name="Shin J.-H."/>
        </authorList>
    </citation>
    <scope>NUCLEOTIDE SEQUENCE [LARGE SCALE GENOMIC DNA]</scope>
    <source>
        <strain evidence="6 7">DSM 23020</strain>
    </source>
</reference>
<feature type="domain" description="Pyrroline-5-carboxylate reductase dimerisation" evidence="5">
    <location>
        <begin position="182"/>
        <end position="285"/>
    </location>
</feature>
<dbReference type="InterPro" id="IPR000304">
    <property type="entry name" value="Pyrroline-COOH_reductase"/>
</dbReference>
<keyword evidence="2" id="KW-0028">Amino-acid biosynthesis</keyword>
<organism evidence="6 7">
    <name type="scientific">Paenibacillus sophorae</name>
    <dbReference type="NCBI Taxonomy" id="1333845"/>
    <lineage>
        <taxon>Bacteria</taxon>
        <taxon>Bacillati</taxon>
        <taxon>Bacillota</taxon>
        <taxon>Bacilli</taxon>
        <taxon>Bacillales</taxon>
        <taxon>Paenibacillaceae</taxon>
        <taxon>Paenibacillus</taxon>
    </lineage>
</organism>
<evidence type="ECO:0000256" key="2">
    <source>
        <dbReference type="HAMAP-Rule" id="MF_01925"/>
    </source>
</evidence>
<evidence type="ECO:0000313" key="6">
    <source>
        <dbReference type="EMBL" id="QWU18508.1"/>
    </source>
</evidence>
<evidence type="ECO:0000256" key="1">
    <source>
        <dbReference type="ARBA" id="ARBA00005525"/>
    </source>
</evidence>
<dbReference type="InterPro" id="IPR036291">
    <property type="entry name" value="NAD(P)-bd_dom_sf"/>
</dbReference>
<dbReference type="SUPFAM" id="SSF51735">
    <property type="entry name" value="NAD(P)-binding Rossmann-fold domains"/>
    <property type="match status" value="1"/>
</dbReference>
<dbReference type="Gene3D" id="1.10.3730.10">
    <property type="entry name" value="ProC C-terminal domain-like"/>
    <property type="match status" value="1"/>
</dbReference>
<evidence type="ECO:0000313" key="7">
    <source>
        <dbReference type="Proteomes" id="UP000683429"/>
    </source>
</evidence>
<sequence>MPVTHTYNEEHYCKSKRERRNHRMKVGFIGTGSMGGLLIDAFLSSGGLLAGDVIASNRSPQKLARLAQLHPGITLAESNGETASRSDILFLCVKPMEFKTLTDEIAHCLRSEQIVVSITSPVQIYHLESVLPSKIAKIIPSITHSVYSGTSLCVLGSRLEADDRTQLLKLMSHIGTPVEIYEHHTRISSDFSSCGPAFLSYFIERWIEAAVEATGIDHTLAGKLAGEMLLGTGKLLTEGEFTPQQLQDRVAVPGGITAEALNHLRCSLDGVFERLIATTHKKYDEDVAKLDSLFGRDGITRRK</sequence>
<evidence type="ECO:0000256" key="3">
    <source>
        <dbReference type="SAM" id="Phobius"/>
    </source>
</evidence>
<keyword evidence="2" id="KW-0641">Proline biosynthesis</keyword>
<dbReference type="Pfam" id="PF14748">
    <property type="entry name" value="P5CR_dimer"/>
    <property type="match status" value="1"/>
</dbReference>
<accession>A0ABX8HJ91</accession>
<dbReference type="EMBL" id="CP076607">
    <property type="protein sequence ID" value="QWU18508.1"/>
    <property type="molecule type" value="Genomic_DNA"/>
</dbReference>
<dbReference type="Proteomes" id="UP000683429">
    <property type="component" value="Chromosome"/>
</dbReference>
<proteinExistence type="inferred from homology"/>
<dbReference type="InterPro" id="IPR028939">
    <property type="entry name" value="P5C_Rdtase_cat_N"/>
</dbReference>
<dbReference type="SUPFAM" id="SSF48179">
    <property type="entry name" value="6-phosphogluconate dehydrogenase C-terminal domain-like"/>
    <property type="match status" value="1"/>
</dbReference>
<dbReference type="EC" id="1.5.1.2" evidence="2"/>
<keyword evidence="2" id="KW-0560">Oxidoreductase</keyword>
<dbReference type="PANTHER" id="PTHR11645">
    <property type="entry name" value="PYRROLINE-5-CARBOXYLATE REDUCTASE"/>
    <property type="match status" value="1"/>
</dbReference>
<comment type="pathway">
    <text evidence="2">Amino-acid biosynthesis; L-proline biosynthesis; L-proline from L-glutamate 5-semialdehyde: step 1/1.</text>
</comment>
<comment type="catalytic activity">
    <reaction evidence="2">
        <text>L-proline + NADP(+) = (S)-1-pyrroline-5-carboxylate + NADPH + 2 H(+)</text>
        <dbReference type="Rhea" id="RHEA:14109"/>
        <dbReference type="ChEBI" id="CHEBI:15378"/>
        <dbReference type="ChEBI" id="CHEBI:17388"/>
        <dbReference type="ChEBI" id="CHEBI:57783"/>
        <dbReference type="ChEBI" id="CHEBI:58349"/>
        <dbReference type="ChEBI" id="CHEBI:60039"/>
        <dbReference type="EC" id="1.5.1.2"/>
    </reaction>
</comment>
<comment type="subcellular location">
    <subcellularLocation>
        <location evidence="2">Cytoplasm</location>
    </subcellularLocation>
</comment>
<dbReference type="HAMAP" id="MF_01925">
    <property type="entry name" value="P5C_reductase"/>
    <property type="match status" value="1"/>
</dbReference>
<name>A0ABX8HJ91_9BACL</name>